<proteinExistence type="predicted"/>
<dbReference type="EMBL" id="KZ819324">
    <property type="protein sequence ID" value="PWN21885.1"/>
    <property type="molecule type" value="Genomic_DNA"/>
</dbReference>
<keyword evidence="2" id="KW-1185">Reference proteome</keyword>
<dbReference type="GeneID" id="37016606"/>
<evidence type="ECO:0000313" key="2">
    <source>
        <dbReference type="Proteomes" id="UP000245942"/>
    </source>
</evidence>
<sequence length="658" mass="71699">MSHSFSGAPSTAVEASPRGLLHRLRSVKRRSLPASHGSASTFARLQKDEGQAIQEAGLDEVRLTSDRTPARLLASEAVDVAPAAGAEEDPLTASEAIRFGSQVLTFTPDQKDSTIQSRIDQVYKEQVKSHFGSNRWAFLFKPGRYNLDIKLGFYTTCHGLGASPSEVVITGSVRVKGDFLPKNNSTLNFWRGVENLTIVPALKQDDRKVVWAVSQGTFFRRIHVKGDMVLSDGDGWSSGGYIADCVIDGTITNGTQQQFFFRNTSMGSFVGGSYSQVFVGCKGAPKEDWPSKPYSVTKATPRVKEKPYITYEDKKYWLNLPRLREGSGGPSWSKSSTNRGSHLRVRLATFHIAEPSRDNATTLNAALHRGKSILFLPGVYQLNFALQVANPDTCLLGLGLATLRPAHGTPCIITADVDGVTLAGLLLEAGPHPSSTLCSIGDAKASTPHRHSPTMVQDVFVRVGGAIAGRCHSQLLINLRDSIMDNIWLWRADHGEGADWYTNQCTVGCIVEARNVTGYALFVEHNQGFQVLWNGNGGAVYFYQSELPYDPPGSKIWSHSNRKGFPSYKVAPAVTSHYAKGLAIYCVFKTPGVQCHTAVEQPLTTATGDDGRHTVEVRHVTLGRFGGAEGTGIRHVINGRGEGVGPTRQRVRLLDAYR</sequence>
<dbReference type="RefSeq" id="XP_025349045.1">
    <property type="nucleotide sequence ID" value="XM_025494872.1"/>
</dbReference>
<name>A0A316UFH3_9BASI</name>
<protein>
    <recommendedName>
        <fullName evidence="3">Pectin lyase-like protein</fullName>
    </recommendedName>
</protein>
<evidence type="ECO:0000313" key="1">
    <source>
        <dbReference type="EMBL" id="PWN21885.1"/>
    </source>
</evidence>
<dbReference type="InterPro" id="IPR012334">
    <property type="entry name" value="Pectin_lyas_fold"/>
</dbReference>
<reference evidence="1 2" key="1">
    <citation type="journal article" date="2018" name="Mol. Biol. Evol.">
        <title>Broad Genomic Sampling Reveals a Smut Pathogenic Ancestry of the Fungal Clade Ustilaginomycotina.</title>
        <authorList>
            <person name="Kijpornyongpan T."/>
            <person name="Mondo S.J."/>
            <person name="Barry K."/>
            <person name="Sandor L."/>
            <person name="Lee J."/>
            <person name="Lipzen A."/>
            <person name="Pangilinan J."/>
            <person name="LaButti K."/>
            <person name="Hainaut M."/>
            <person name="Henrissat B."/>
            <person name="Grigoriev I.V."/>
            <person name="Spatafora J.W."/>
            <person name="Aime M.C."/>
        </authorList>
    </citation>
    <scope>NUCLEOTIDE SEQUENCE [LARGE SCALE GENOMIC DNA]</scope>
    <source>
        <strain evidence="1 2">MCA 4718</strain>
    </source>
</reference>
<accession>A0A316UFH3</accession>
<dbReference type="InterPro" id="IPR059186">
    <property type="entry name" value="SACTE_4363"/>
</dbReference>
<gene>
    <name evidence="1" type="ORF">BCV69DRAFT_311592</name>
</gene>
<dbReference type="AlphaFoldDB" id="A0A316UFH3"/>
<dbReference type="Gene3D" id="2.160.20.10">
    <property type="entry name" value="Single-stranded right-handed beta-helix, Pectin lyase-like"/>
    <property type="match status" value="1"/>
</dbReference>
<dbReference type="Proteomes" id="UP000245942">
    <property type="component" value="Unassembled WGS sequence"/>
</dbReference>
<organism evidence="1 2">
    <name type="scientific">Pseudomicrostroma glucosiphilum</name>
    <dbReference type="NCBI Taxonomy" id="1684307"/>
    <lineage>
        <taxon>Eukaryota</taxon>
        <taxon>Fungi</taxon>
        <taxon>Dikarya</taxon>
        <taxon>Basidiomycota</taxon>
        <taxon>Ustilaginomycotina</taxon>
        <taxon>Exobasidiomycetes</taxon>
        <taxon>Microstromatales</taxon>
        <taxon>Microstromatales incertae sedis</taxon>
        <taxon>Pseudomicrostroma</taxon>
    </lineage>
</organism>
<dbReference type="CDD" id="cd23669">
    <property type="entry name" value="GH55_SacteLam55A-like"/>
    <property type="match status" value="1"/>
</dbReference>
<dbReference type="OrthoDB" id="5959761at2759"/>
<evidence type="ECO:0008006" key="3">
    <source>
        <dbReference type="Google" id="ProtNLM"/>
    </source>
</evidence>